<evidence type="ECO:0000256" key="2">
    <source>
        <dbReference type="ARBA" id="ARBA00022630"/>
    </source>
</evidence>
<dbReference type="SUPFAM" id="SSF51905">
    <property type="entry name" value="FAD/NAD(P)-binding domain"/>
    <property type="match status" value="1"/>
</dbReference>
<comment type="cofactor">
    <cofactor evidence="1">
        <name>FAD</name>
        <dbReference type="ChEBI" id="CHEBI:57692"/>
    </cofactor>
</comment>
<evidence type="ECO:0000313" key="6">
    <source>
        <dbReference type="Proteomes" id="UP000470470"/>
    </source>
</evidence>
<evidence type="ECO:0000256" key="1">
    <source>
        <dbReference type="ARBA" id="ARBA00001974"/>
    </source>
</evidence>
<dbReference type="InterPro" id="IPR023753">
    <property type="entry name" value="FAD/NAD-binding_dom"/>
</dbReference>
<feature type="domain" description="FAD/NAD(P)-binding" evidence="4">
    <location>
        <begin position="7"/>
        <end position="292"/>
    </location>
</feature>
<evidence type="ECO:0000256" key="3">
    <source>
        <dbReference type="ARBA" id="ARBA00022827"/>
    </source>
</evidence>
<dbReference type="RefSeq" id="WP_162393348.1">
    <property type="nucleotide sequence ID" value="NZ_JABEYD010000024.1"/>
</dbReference>
<gene>
    <name evidence="5" type="ORF">G1H19_14290</name>
</gene>
<dbReference type="Pfam" id="PF07992">
    <property type="entry name" value="Pyr_redox_2"/>
    <property type="match status" value="1"/>
</dbReference>
<evidence type="ECO:0000259" key="4">
    <source>
        <dbReference type="Pfam" id="PF07992"/>
    </source>
</evidence>
<keyword evidence="3" id="KW-0274">FAD</keyword>
<dbReference type="GO" id="GO:0016491">
    <property type="term" value="F:oxidoreductase activity"/>
    <property type="evidence" value="ECO:0007669"/>
    <property type="project" value="InterPro"/>
</dbReference>
<dbReference type="PANTHER" id="PTHR43429">
    <property type="entry name" value="PYRIDINE NUCLEOTIDE-DISULFIDE OXIDOREDUCTASE DOMAIN-CONTAINING"/>
    <property type="match status" value="1"/>
</dbReference>
<proteinExistence type="predicted"/>
<sequence length="387" mass="39207">MSQAGPRVVVVGESVAGATTVRRLRALGHTGPLTLVGAEPGGGPNRPPLSKHVLDGAQHDDTLGHALDGLDIELVRVAATGLDPAARTLCLADGRALAYDALVLATGAEPRRLAGPGQRGELVLRTLPDAQALRARLDTARSALVVGSGVLGMEVASACARRGVPVTVVDRQPPLERVLGGYLSGLLTARAEAAGIEVLVVDGDVALVGDPVSGLRLPDGTVLSADVVVTCAGDTPCTNWLAGTELAGPHGVHVDEQCRTAVPGIWAVGDVACLDTPCSGRTPFWSQAVAMAGVAAASVLGLPPSGPPTDDYFWTSVAGTSVKAVGPLPVHGPPDDVEGDPDTGNALLTWRHDGGPDTVVAHGRPITAGRLRARSRAGARSSVPAPA</sequence>
<keyword evidence="2" id="KW-0285">Flavoprotein</keyword>
<name>A0A7K3WFF3_9ACTN</name>
<dbReference type="PRINTS" id="PR00368">
    <property type="entry name" value="FADPNR"/>
</dbReference>
<reference evidence="5 6" key="1">
    <citation type="submission" date="2020-02" db="EMBL/GenBank/DDBJ databases">
        <title>The whole genome sequence of CPCC 205119.</title>
        <authorList>
            <person name="Jiang Z."/>
        </authorList>
    </citation>
    <scope>NUCLEOTIDE SEQUENCE [LARGE SCALE GENOMIC DNA]</scope>
    <source>
        <strain evidence="5 6">CPCC 205119</strain>
    </source>
</reference>
<comment type="caution">
    <text evidence="5">The sequence shown here is derived from an EMBL/GenBank/DDBJ whole genome shotgun (WGS) entry which is preliminary data.</text>
</comment>
<dbReference type="AlphaFoldDB" id="A0A7K3WFF3"/>
<accession>A0A7K3WFF3</accession>
<organism evidence="5 6">
    <name type="scientific">Goekera deserti</name>
    <dbReference type="NCBI Taxonomy" id="2497753"/>
    <lineage>
        <taxon>Bacteria</taxon>
        <taxon>Bacillati</taxon>
        <taxon>Actinomycetota</taxon>
        <taxon>Actinomycetes</taxon>
        <taxon>Geodermatophilales</taxon>
        <taxon>Geodermatophilaceae</taxon>
        <taxon>Goekera</taxon>
    </lineage>
</organism>
<evidence type="ECO:0000313" key="5">
    <source>
        <dbReference type="EMBL" id="NEL55164.1"/>
    </source>
</evidence>
<keyword evidence="6" id="KW-1185">Reference proteome</keyword>
<dbReference type="PRINTS" id="PR00469">
    <property type="entry name" value="PNDRDTASEII"/>
</dbReference>
<dbReference type="Proteomes" id="UP000470470">
    <property type="component" value="Unassembled WGS sequence"/>
</dbReference>
<protein>
    <submittedName>
        <fullName evidence="5">FAD-dependent oxidoreductase</fullName>
    </submittedName>
</protein>
<dbReference type="InterPro" id="IPR050260">
    <property type="entry name" value="FAD-bd_OxRdtase"/>
</dbReference>
<dbReference type="EMBL" id="JAAGWK010000021">
    <property type="protein sequence ID" value="NEL55164.1"/>
    <property type="molecule type" value="Genomic_DNA"/>
</dbReference>
<dbReference type="InterPro" id="IPR036188">
    <property type="entry name" value="FAD/NAD-bd_sf"/>
</dbReference>
<dbReference type="PANTHER" id="PTHR43429:SF3">
    <property type="entry name" value="NITRITE REDUCTASE [NAD(P)H]"/>
    <property type="match status" value="1"/>
</dbReference>
<dbReference type="Gene3D" id="3.50.50.60">
    <property type="entry name" value="FAD/NAD(P)-binding domain"/>
    <property type="match status" value="2"/>
</dbReference>